<dbReference type="Proteomes" id="UP000592820">
    <property type="component" value="Unassembled WGS sequence"/>
</dbReference>
<dbReference type="EMBL" id="JACHDE010000003">
    <property type="protein sequence ID" value="MBB5400537.1"/>
    <property type="molecule type" value="Genomic_DNA"/>
</dbReference>
<protein>
    <submittedName>
        <fullName evidence="2">Uncharacterized protein</fullName>
    </submittedName>
</protein>
<comment type="caution">
    <text evidence="2">The sequence shown here is derived from an EMBL/GenBank/DDBJ whole genome shotgun (WGS) entry which is preliminary data.</text>
</comment>
<dbReference type="RefSeq" id="WP_184226202.1">
    <property type="nucleotide sequence ID" value="NZ_JACHDE010000003.1"/>
</dbReference>
<feature type="chain" id="PRO_5031096896" evidence="1">
    <location>
        <begin position="18"/>
        <end position="172"/>
    </location>
</feature>
<evidence type="ECO:0000313" key="3">
    <source>
        <dbReference type="Proteomes" id="UP000592820"/>
    </source>
</evidence>
<gene>
    <name evidence="2" type="ORF">HDG41_002586</name>
</gene>
<dbReference type="PROSITE" id="PS51257">
    <property type="entry name" value="PROKAR_LIPOPROTEIN"/>
    <property type="match status" value="1"/>
</dbReference>
<evidence type="ECO:0000313" key="2">
    <source>
        <dbReference type="EMBL" id="MBB5400537.1"/>
    </source>
</evidence>
<proteinExistence type="predicted"/>
<evidence type="ECO:0000256" key="1">
    <source>
        <dbReference type="SAM" id="SignalP"/>
    </source>
</evidence>
<reference evidence="2 3" key="1">
    <citation type="submission" date="2020-08" db="EMBL/GenBank/DDBJ databases">
        <title>Genomic Encyclopedia of Type Strains, Phase IV (KMG-V): Genome sequencing to study the core and pangenomes of soil and plant-associated prokaryotes.</title>
        <authorList>
            <person name="Whitman W."/>
        </authorList>
    </citation>
    <scope>NUCLEOTIDE SEQUENCE [LARGE SCALE GENOMIC DNA]</scope>
    <source>
        <strain evidence="2 3">JPY162</strain>
    </source>
</reference>
<organism evidence="2 3">
    <name type="scientific">Paraburkholderia youngii</name>
    <dbReference type="NCBI Taxonomy" id="2782701"/>
    <lineage>
        <taxon>Bacteria</taxon>
        <taxon>Pseudomonadati</taxon>
        <taxon>Pseudomonadota</taxon>
        <taxon>Betaproteobacteria</taxon>
        <taxon>Burkholderiales</taxon>
        <taxon>Burkholderiaceae</taxon>
        <taxon>Paraburkholderia</taxon>
    </lineage>
</organism>
<feature type="signal peptide" evidence="1">
    <location>
        <begin position="1"/>
        <end position="17"/>
    </location>
</feature>
<keyword evidence="1" id="KW-0732">Signal</keyword>
<dbReference type="AlphaFoldDB" id="A0A7W8L4X7"/>
<accession>A0A7W8L4X7</accession>
<sequence>MKRRLMIQLPTILAAMAACSFVSELASRSLHSSIATLKTRPRLRTGIELYLDAVAGEVSAHTRFRNAVDCIYLCCCEVAECHDVCLADIEHPDAMLVQSQTCVMDLPRRDRPAIQNLVMWAASWSPFLPPVSIQEACAFARRVIVATITSLFESSSLPRPSGAARPRLREKP</sequence>
<name>A0A7W8L4X7_9BURK</name>